<sequence>MSRIKPFAVSALAVALVSSVSAAPAQISVSIGAAPYCPYGYFDYSPYPCAPYGYYGPDWFTGGVFIGAGPWYHGHGGFYGHVDNRYDPRHGYAGPMPERNEQAFNHFHGNEAHDPQGHIGNAGHEPTNEHSAGFQGGGHPGGGGSHGGGGHH</sequence>
<dbReference type="AlphaFoldDB" id="A0A852VCQ7"/>
<dbReference type="EMBL" id="JACCCU010000002">
    <property type="protein sequence ID" value="NYF90663.1"/>
    <property type="molecule type" value="Genomic_DNA"/>
</dbReference>
<feature type="chain" id="PRO_5032398892" evidence="2">
    <location>
        <begin position="23"/>
        <end position="152"/>
    </location>
</feature>
<organism evidence="3 4">
    <name type="scientific">Tunturiibacter lichenicola</name>
    <dbReference type="NCBI Taxonomy" id="2051959"/>
    <lineage>
        <taxon>Bacteria</taxon>
        <taxon>Pseudomonadati</taxon>
        <taxon>Acidobacteriota</taxon>
        <taxon>Terriglobia</taxon>
        <taxon>Terriglobales</taxon>
        <taxon>Acidobacteriaceae</taxon>
        <taxon>Tunturiibacter</taxon>
    </lineage>
</organism>
<feature type="signal peptide" evidence="2">
    <location>
        <begin position="1"/>
        <end position="22"/>
    </location>
</feature>
<evidence type="ECO:0000313" key="4">
    <source>
        <dbReference type="Proteomes" id="UP000564385"/>
    </source>
</evidence>
<dbReference type="Proteomes" id="UP000564385">
    <property type="component" value="Unassembled WGS sequence"/>
</dbReference>
<feature type="compositionally biased region" description="Gly residues" evidence="1">
    <location>
        <begin position="134"/>
        <end position="152"/>
    </location>
</feature>
<keyword evidence="2" id="KW-0732">Signal</keyword>
<evidence type="ECO:0000313" key="3">
    <source>
        <dbReference type="EMBL" id="NYF90663.1"/>
    </source>
</evidence>
<comment type="caution">
    <text evidence="3">The sequence shown here is derived from an EMBL/GenBank/DDBJ whole genome shotgun (WGS) entry which is preliminary data.</text>
</comment>
<evidence type="ECO:0000256" key="1">
    <source>
        <dbReference type="SAM" id="MobiDB-lite"/>
    </source>
</evidence>
<reference evidence="3 4" key="1">
    <citation type="submission" date="2020-07" db="EMBL/GenBank/DDBJ databases">
        <title>Genomic Encyclopedia of Type Strains, Phase IV (KMG-V): Genome sequencing to study the core and pangenomes of soil and plant-associated prokaryotes.</title>
        <authorList>
            <person name="Whitman W."/>
        </authorList>
    </citation>
    <scope>NUCLEOTIDE SEQUENCE [LARGE SCALE GENOMIC DNA]</scope>
    <source>
        <strain evidence="3 4">M8UP22</strain>
    </source>
</reference>
<proteinExistence type="predicted"/>
<accession>A0A852VCQ7</accession>
<protein>
    <submittedName>
        <fullName evidence="3">Membrane protein YgcG</fullName>
    </submittedName>
</protein>
<gene>
    <name evidence="3" type="ORF">HDF08_002765</name>
</gene>
<feature type="region of interest" description="Disordered" evidence="1">
    <location>
        <begin position="108"/>
        <end position="152"/>
    </location>
</feature>
<name>A0A852VCQ7_9BACT</name>
<evidence type="ECO:0000256" key="2">
    <source>
        <dbReference type="SAM" id="SignalP"/>
    </source>
</evidence>